<dbReference type="Proteomes" id="UP000051950">
    <property type="component" value="Unassembled WGS sequence"/>
</dbReference>
<dbReference type="Gene3D" id="3.40.50.2300">
    <property type="match status" value="1"/>
</dbReference>
<protein>
    <submittedName>
        <fullName evidence="4">Two-component system response regulator</fullName>
    </submittedName>
</protein>
<dbReference type="InterPro" id="IPR051271">
    <property type="entry name" value="2C-system_Tx_regulators"/>
</dbReference>
<dbReference type="PANTHER" id="PTHR45526">
    <property type="entry name" value="TRANSCRIPTIONAL REGULATORY PROTEIN DPIA"/>
    <property type="match status" value="1"/>
</dbReference>
<evidence type="ECO:0000313" key="5">
    <source>
        <dbReference type="Proteomes" id="UP000051950"/>
    </source>
</evidence>
<dbReference type="GO" id="GO:0003677">
    <property type="term" value="F:DNA binding"/>
    <property type="evidence" value="ECO:0007669"/>
    <property type="project" value="InterPro"/>
</dbReference>
<reference evidence="4 5" key="1">
    <citation type="submission" date="2015-11" db="EMBL/GenBank/DDBJ databases">
        <title>Sequence of Pedobacter ginsenosidimutans.</title>
        <authorList>
            <person name="Carson E."/>
            <person name="Keyser V."/>
            <person name="Newman J."/>
            <person name="Miller J."/>
        </authorList>
    </citation>
    <scope>NUCLEOTIDE SEQUENCE [LARGE SCALE GENOMIC DNA]</scope>
    <source>
        <strain evidence="4 5">KACC 14530</strain>
    </source>
</reference>
<evidence type="ECO:0000313" key="4">
    <source>
        <dbReference type="EMBL" id="KRT17878.1"/>
    </source>
</evidence>
<dbReference type="OrthoDB" id="9787344at2"/>
<dbReference type="AlphaFoldDB" id="A0A0T5VVI3"/>
<feature type="domain" description="HTH LytTR-type" evidence="3">
    <location>
        <begin position="135"/>
        <end position="202"/>
    </location>
</feature>
<dbReference type="PANTHER" id="PTHR45526:SF1">
    <property type="entry name" value="TRANSCRIPTIONAL REGULATORY PROTEIN DCUR-RELATED"/>
    <property type="match status" value="1"/>
</dbReference>
<feature type="modified residue" description="4-aspartylphosphate" evidence="1">
    <location>
        <position position="55"/>
    </location>
</feature>
<dbReference type="RefSeq" id="WP_057930508.1">
    <property type="nucleotide sequence ID" value="NZ_LMZQ01000001.1"/>
</dbReference>
<gene>
    <name evidence="4" type="ORF">ASU31_00870</name>
</gene>
<dbReference type="InterPro" id="IPR007492">
    <property type="entry name" value="LytTR_DNA-bd_dom"/>
</dbReference>
<evidence type="ECO:0000259" key="2">
    <source>
        <dbReference type="PROSITE" id="PS50110"/>
    </source>
</evidence>
<evidence type="ECO:0000259" key="3">
    <source>
        <dbReference type="PROSITE" id="PS50930"/>
    </source>
</evidence>
<sequence>MKTRCLLVDDEPLALQLIKSHIDKLDNFEVVGSCPNAVKALEVLNSTQVDLLFLDIKMPGIIGLDFLKVLKNPPPVIITTAYREYAIQGYDLDIVDYLLKPITFERFFKSIERYLRLFARNENLQVQTNEPQPFIHIRSGGKVHRVAVYDIIYAESVKDYLLIHLKDRKVRTKYKIGDFEKDVLGQPFLRTHRSFIVNLLKVTAFTLYDVEIAGLEIPIGSSYKEYALKVLTDSALNNQD</sequence>
<accession>A0A0T5VVI3</accession>
<dbReference type="PROSITE" id="PS50930">
    <property type="entry name" value="HTH_LYTTR"/>
    <property type="match status" value="1"/>
</dbReference>
<dbReference type="SMART" id="SM00448">
    <property type="entry name" value="REC"/>
    <property type="match status" value="1"/>
</dbReference>
<dbReference type="SMART" id="SM00850">
    <property type="entry name" value="LytTR"/>
    <property type="match status" value="1"/>
</dbReference>
<feature type="domain" description="Response regulatory" evidence="2">
    <location>
        <begin position="4"/>
        <end position="115"/>
    </location>
</feature>
<dbReference type="STRING" id="687842.ASU31_00870"/>
<dbReference type="GO" id="GO:0000156">
    <property type="term" value="F:phosphorelay response regulator activity"/>
    <property type="evidence" value="ECO:0007669"/>
    <property type="project" value="TreeGrafter"/>
</dbReference>
<dbReference type="SUPFAM" id="SSF52172">
    <property type="entry name" value="CheY-like"/>
    <property type="match status" value="1"/>
</dbReference>
<dbReference type="Pfam" id="PF00072">
    <property type="entry name" value="Response_reg"/>
    <property type="match status" value="1"/>
</dbReference>
<comment type="caution">
    <text evidence="4">The sequence shown here is derived from an EMBL/GenBank/DDBJ whole genome shotgun (WGS) entry which is preliminary data.</text>
</comment>
<proteinExistence type="predicted"/>
<organism evidence="4 5">
    <name type="scientific">Pedobacter ginsenosidimutans</name>
    <dbReference type="NCBI Taxonomy" id="687842"/>
    <lineage>
        <taxon>Bacteria</taxon>
        <taxon>Pseudomonadati</taxon>
        <taxon>Bacteroidota</taxon>
        <taxon>Sphingobacteriia</taxon>
        <taxon>Sphingobacteriales</taxon>
        <taxon>Sphingobacteriaceae</taxon>
        <taxon>Pedobacter</taxon>
    </lineage>
</organism>
<dbReference type="PROSITE" id="PS50110">
    <property type="entry name" value="RESPONSE_REGULATORY"/>
    <property type="match status" value="1"/>
</dbReference>
<keyword evidence="1" id="KW-0597">Phosphoprotein</keyword>
<dbReference type="EMBL" id="LMZQ01000001">
    <property type="protein sequence ID" value="KRT17878.1"/>
    <property type="molecule type" value="Genomic_DNA"/>
</dbReference>
<dbReference type="InterPro" id="IPR011006">
    <property type="entry name" value="CheY-like_superfamily"/>
</dbReference>
<evidence type="ECO:0000256" key="1">
    <source>
        <dbReference type="PROSITE-ProRule" id="PRU00169"/>
    </source>
</evidence>
<dbReference type="Gene3D" id="2.40.50.1020">
    <property type="entry name" value="LytTr DNA-binding domain"/>
    <property type="match status" value="1"/>
</dbReference>
<keyword evidence="5" id="KW-1185">Reference proteome</keyword>
<dbReference type="Pfam" id="PF04397">
    <property type="entry name" value="LytTR"/>
    <property type="match status" value="1"/>
</dbReference>
<dbReference type="InterPro" id="IPR001789">
    <property type="entry name" value="Sig_transdc_resp-reg_receiver"/>
</dbReference>
<name>A0A0T5VVI3_9SPHI</name>